<proteinExistence type="inferred from homology"/>
<dbReference type="OrthoDB" id="9972196at2759"/>
<evidence type="ECO:0008006" key="4">
    <source>
        <dbReference type="Google" id="ProtNLM"/>
    </source>
</evidence>
<dbReference type="InterPro" id="IPR019405">
    <property type="entry name" value="Lactonase_7-beta_prop"/>
</dbReference>
<dbReference type="InterPro" id="IPR015943">
    <property type="entry name" value="WD40/YVTN_repeat-like_dom_sf"/>
</dbReference>
<dbReference type="GO" id="GO:0017057">
    <property type="term" value="F:6-phosphogluconolactonase activity"/>
    <property type="evidence" value="ECO:0007669"/>
    <property type="project" value="TreeGrafter"/>
</dbReference>
<gene>
    <name evidence="2" type="ORF">GALMADRAFT_127891</name>
</gene>
<dbReference type="Proteomes" id="UP000027222">
    <property type="component" value="Unassembled WGS sequence"/>
</dbReference>
<dbReference type="HOGENOM" id="CLU_038716_1_0_1"/>
<dbReference type="PANTHER" id="PTHR30344:SF7">
    <property type="entry name" value="DUF2415 DOMAIN-CONTAINING PROTEIN"/>
    <property type="match status" value="1"/>
</dbReference>
<dbReference type="InterPro" id="IPR050282">
    <property type="entry name" value="Cycloisomerase_2"/>
</dbReference>
<keyword evidence="3" id="KW-1185">Reference proteome</keyword>
<protein>
    <recommendedName>
        <fullName evidence="4">Isomerase YbhE</fullName>
    </recommendedName>
</protein>
<accession>A0A067SJM6</accession>
<evidence type="ECO:0000256" key="1">
    <source>
        <dbReference type="ARBA" id="ARBA00005564"/>
    </source>
</evidence>
<evidence type="ECO:0000313" key="3">
    <source>
        <dbReference type="Proteomes" id="UP000027222"/>
    </source>
</evidence>
<name>A0A067SJM6_GALM3</name>
<dbReference type="Pfam" id="PF10282">
    <property type="entry name" value="Lactonase"/>
    <property type="match status" value="1"/>
</dbReference>
<dbReference type="STRING" id="685588.A0A067SJM6"/>
<dbReference type="PANTHER" id="PTHR30344">
    <property type="entry name" value="6-PHOSPHOGLUCONOLACTONASE-RELATED"/>
    <property type="match status" value="1"/>
</dbReference>
<dbReference type="EMBL" id="KL142398">
    <property type="protein sequence ID" value="KDR70232.1"/>
    <property type="molecule type" value="Genomic_DNA"/>
</dbReference>
<organism evidence="2 3">
    <name type="scientific">Galerina marginata (strain CBS 339.88)</name>
    <dbReference type="NCBI Taxonomy" id="685588"/>
    <lineage>
        <taxon>Eukaryota</taxon>
        <taxon>Fungi</taxon>
        <taxon>Dikarya</taxon>
        <taxon>Basidiomycota</taxon>
        <taxon>Agaricomycotina</taxon>
        <taxon>Agaricomycetes</taxon>
        <taxon>Agaricomycetidae</taxon>
        <taxon>Agaricales</taxon>
        <taxon>Agaricineae</taxon>
        <taxon>Strophariaceae</taxon>
        <taxon>Galerina</taxon>
    </lineage>
</organism>
<evidence type="ECO:0000313" key="2">
    <source>
        <dbReference type="EMBL" id="KDR70232.1"/>
    </source>
</evidence>
<dbReference type="Gene3D" id="2.130.10.10">
    <property type="entry name" value="YVTN repeat-like/Quinoprotein amine dehydrogenase"/>
    <property type="match status" value="1"/>
</dbReference>
<comment type="similarity">
    <text evidence="1">Belongs to the cycloisomerase 2 family.</text>
</comment>
<sequence>MVAFKILAGGYDVFVATYLFNSATSSLTLQSKSPTGSNPSWITQNPANRSLLYAVNENAAGGLQSFAINSDGTLTAAIDTVATDGGSPAFTTALSTGSVAVMNYDSGNGRIISTSAKETKFNASAPVVTFPKPVGGVSHPHMALENAGEVLVPDLGGDTIWRLKANAKTGVYAIQGSIPQPKGSGPRHIAIFNDRLFTIHELASTLSVQTLPAQPNGTSTNFATVSIVPPNPPAGAMMAAAEILIPPPSVQFPTPYIYVSNRNTGTQAPVGDSIAIFEHVNQGKPNEGLVLINQVFTGLDQIRGMEFGNVDQDGNQFLIAGGVAGTAGVVVLQRTEGGRNLKIVARNLDIPTRTSFVWL</sequence>
<reference evidence="3" key="1">
    <citation type="journal article" date="2014" name="Proc. Natl. Acad. Sci. U.S.A.">
        <title>Extensive sampling of basidiomycete genomes demonstrates inadequacy of the white-rot/brown-rot paradigm for wood decay fungi.</title>
        <authorList>
            <person name="Riley R."/>
            <person name="Salamov A.A."/>
            <person name="Brown D.W."/>
            <person name="Nagy L.G."/>
            <person name="Floudas D."/>
            <person name="Held B.W."/>
            <person name="Levasseur A."/>
            <person name="Lombard V."/>
            <person name="Morin E."/>
            <person name="Otillar R."/>
            <person name="Lindquist E.A."/>
            <person name="Sun H."/>
            <person name="LaButti K.M."/>
            <person name="Schmutz J."/>
            <person name="Jabbour D."/>
            <person name="Luo H."/>
            <person name="Baker S.E."/>
            <person name="Pisabarro A.G."/>
            <person name="Walton J.D."/>
            <person name="Blanchette R.A."/>
            <person name="Henrissat B."/>
            <person name="Martin F."/>
            <person name="Cullen D."/>
            <person name="Hibbett D.S."/>
            <person name="Grigoriev I.V."/>
        </authorList>
    </citation>
    <scope>NUCLEOTIDE SEQUENCE [LARGE SCALE GENOMIC DNA]</scope>
    <source>
        <strain evidence="3">CBS 339.88</strain>
    </source>
</reference>
<dbReference type="AlphaFoldDB" id="A0A067SJM6"/>
<dbReference type="SUPFAM" id="SSF75011">
    <property type="entry name" value="3-carboxy-cis,cis-mucoante lactonizing enzyme"/>
    <property type="match status" value="1"/>
</dbReference>